<feature type="region of interest" description="Disordered" evidence="7">
    <location>
        <begin position="544"/>
        <end position="563"/>
    </location>
</feature>
<sequence>MVSQALQLLRQGVWAALTGGWYHDPEHSKFTNSCHLYLWLFLLLLPLALHLAFPPNAITAFFYCSSVTVFFTIIKLVSYRLHLMFDKGEVIQQRPSRKKEKLNKDKEANKEHITNHKIPSNNRQINNGKKEEPHRNLSTPPLRCSSRGQSLNSHHSSGPLELPAQETVEDLKGVILSEDQAVAPVSSTSPGIKRESLPACEEDVPETTTTPAVPMKPVVAETRISGKGKERGGKGQPPFRHRSEGGLVEKEALKKLPHLSLSQYDLLETDVSFQPWGSENSVLSPEPVIYAQGSLRERLQSQSPPDSLSSSCPQCNTVIARPVHEPLDASRQVDPTMNQEVDYSDSEVAVTLIDTSQPGDPLSLHEPIKIVITMSSTPNSMTDLESSLHLKVIGTERAGLKSDAEPAALEVASPPNTEQMRIPVITLELSEDGGGGAMCPEGNGSDRTPERLMVEASSNQCSGYESGEGGHATKDGSPSPGDCCETTSPFTPQVVPESEGVRDSQANLDPSSCKTSHEKRHTRVLSVDSGTDVFLSKSSTEVINDKEKTMPTSKSDLEAKEGQIPNESNFLEFVSLLESINTSKLAASNQRNGSAEQNKDSGLLGDNCSHEKKEEIQESEKPNGHNSKHGKPDMQSQDHTSTSPVLTEPAKITTLFQGNRQRQIIYRVTSQQDSSVLQVISGPETSVQDEMSVDAMHVFIDEHGEIRSCYLKSGNQKEGPLQHQPSNYDSFSHAREIQISSSSTTTSESQDPSSGDPAVSALQQQLLLMVARRTQSETPRHLSQDLEDSSCSSTQGKFNREQFYKFIIFPGKWIKVWYDRLTLLALLDRTEDVKENVLAVLLIVLVSLLGFLTLNQGFCKDVWVLLFCLVMASCQYSLLKSVQPDPASPIHGHNQIITYSRPIYFCVLCGLILLLNTGAKARHPPTYIVYGLKLFSPRSLQSARDLLIVFLYCFPAISLLGLFPQIDTFCIYLLEQIDMLFFGGSAVSGMTSAIYSVARSATATALLHVFCFSAVKEPWSTQHIPALFSAFCGLLVALSYHLSRQSSDPSVLLSFIHCRLLPKFLHQNLEELAADPLPKKMKDSVKDILKSDLVICSVAAVLSFAISASTVFLSLRPFLSVVLFALAGSVGLVTHYMLPQLRKHHPWMWISHPVLKNKEYQQREVRDVAHLMWFERLYVWLQCFEKYILYPAIILNALTIDAFSISNYRRLGTHWDILLMVVAGMKLLRTSFCNPAHQFIHLGFTVIFFHFDYKDISESFLLDFFMVSILFSKLGDLLHKLQFVMTYVAPWQMAWGSSFHVFAQLFAVPHSAMLFFQTIVTSIFSTPLSPFLGSVIFITSYVRPVKFWEKSYNTRRVDNSNTRLVVQIEKDPGNDDNNLNSIFYEHLTRALQESLCGDLVLGRWGNYSSGDCFILASDYLNAFVHLIEIGNGLVTFQLRGLEFRGTYCQQREVEAIMEGDEEDRGCCCCKPGHLPHLLSCNAAFHLRWLTWEITRTQYILEGYSIIDNNAATMLQVFDLRRILIRYYIKSIIYYMVTSPKLLSWIKNESLLKSLQPFAKWHYIERDLAMFNINIDDDYVPCLQGITRASYCNVYLEWIQYCARKRQEPSKNLDSDEDSPLVTLSFALCILGRRALGTAAHNMALSLDSFLYGLHALFKGDFRITARDEWVFADMDLLHKVVAPAIRMSLKLHQDQFTCPDEYEDPGVLYEAIQSFEKKVVICHEGDPAWRGAVLSNKEELLTLRHVVDEGADEYKVIMLHRSFLSFKVIKVNKECVRGLWAGQQQELIFLRNRNPERGSIQNNKQVLRNLINSSCDQPLGYPMYVSPLTTSYLGTHRQLQSVWSGPVTLDSIRTWFRTKWLRVRKGCDSGQHGAGHIEDVDRRSAPSAGGGQAPSGESQESSTEQPRKDGTHHWSPHEGTQRTGRRKGRSQSVQAHGALSQRPAVLSSSGPNLESHQAFLQTSTSVHELAQRLSGSRLSLHTSAASLHSQPPPVTTTGHLSVRERAEALIRSSLGSSTSSTLSFLFGKRSFSSALVISGLSAAEGGNTSDTQSSSSVNIVMGPSARATSQATRVSGWVGGPGRWVSVGGLPRPCPQGSQGDRRQEVLDSGCSGHAQRQIRYTGQVLELVTPGWVVPQNTVPSALGWGCEQECSPRIHRAGAGPTSSLFPSLWPGGEDRTHVSRGVRPSPGPSARFAAQVPSCSYVFKH</sequence>
<feature type="region of interest" description="Disordered" evidence="7">
    <location>
        <begin position="94"/>
        <end position="163"/>
    </location>
</feature>
<feature type="region of interest" description="Disordered" evidence="7">
    <location>
        <begin position="225"/>
        <end position="246"/>
    </location>
</feature>
<feature type="compositionally biased region" description="Basic and acidic residues" evidence="7">
    <location>
        <begin position="608"/>
        <end position="623"/>
    </location>
</feature>
<feature type="transmembrane region" description="Helical" evidence="6">
    <location>
        <begin position="36"/>
        <end position="53"/>
    </location>
</feature>
<feature type="transmembrane region" description="Helical" evidence="6">
    <location>
        <begin position="1314"/>
        <end position="1342"/>
    </location>
</feature>
<feature type="region of interest" description="Disordered" evidence="7">
    <location>
        <begin position="588"/>
        <end position="648"/>
    </location>
</feature>
<feature type="region of interest" description="Disordered" evidence="7">
    <location>
        <begin position="1867"/>
        <end position="1952"/>
    </location>
</feature>
<accession>A0A8C0PVB4</accession>
<evidence type="ECO:0000256" key="4">
    <source>
        <dbReference type="ARBA" id="ARBA00022989"/>
    </source>
</evidence>
<feature type="transmembrane region" description="Helical" evidence="6">
    <location>
        <begin position="899"/>
        <end position="916"/>
    </location>
</feature>
<feature type="domain" description="Pecanex C-terminal" evidence="8">
    <location>
        <begin position="1613"/>
        <end position="1838"/>
    </location>
</feature>
<feature type="transmembrane region" description="Helical" evidence="6">
    <location>
        <begin position="1118"/>
        <end position="1138"/>
    </location>
</feature>
<feature type="compositionally biased region" description="Polar residues" evidence="7">
    <location>
        <begin position="117"/>
        <end position="127"/>
    </location>
</feature>
<dbReference type="PANTHER" id="PTHR12372">
    <property type="entry name" value="PECANEX"/>
    <property type="match status" value="1"/>
</dbReference>
<evidence type="ECO:0000259" key="8">
    <source>
        <dbReference type="Pfam" id="PF05041"/>
    </source>
</evidence>
<feature type="region of interest" description="Disordered" evidence="7">
    <location>
        <begin position="185"/>
        <end position="211"/>
    </location>
</feature>
<gene>
    <name evidence="9" type="primary">PCNX2</name>
</gene>
<feature type="transmembrane region" description="Helical" evidence="6">
    <location>
        <begin position="837"/>
        <end position="855"/>
    </location>
</feature>
<feature type="transmembrane region" description="Helical" evidence="6">
    <location>
        <begin position="60"/>
        <end position="79"/>
    </location>
</feature>
<keyword evidence="3 6" id="KW-0812">Transmembrane</keyword>
<dbReference type="Pfam" id="PF05041">
    <property type="entry name" value="Pecanex_C"/>
    <property type="match status" value="1"/>
</dbReference>
<comment type="subcellular location">
    <subcellularLocation>
        <location evidence="1 6">Membrane</location>
        <topology evidence="1 6">Multi-pass membrane protein</topology>
    </subcellularLocation>
</comment>
<reference evidence="9" key="2">
    <citation type="submission" date="2025-08" db="UniProtKB">
        <authorList>
            <consortium name="Ensembl"/>
        </authorList>
    </citation>
    <scope>IDENTIFICATION</scope>
</reference>
<evidence type="ECO:0000256" key="2">
    <source>
        <dbReference type="ARBA" id="ARBA00010170"/>
    </source>
</evidence>
<feature type="compositionally biased region" description="Basic and acidic residues" evidence="7">
    <location>
        <begin position="102"/>
        <end position="114"/>
    </location>
</feature>
<keyword evidence="5 6" id="KW-0472">Membrane</keyword>
<keyword evidence="4 6" id="KW-1133">Transmembrane helix</keyword>
<evidence type="ECO:0000256" key="1">
    <source>
        <dbReference type="ARBA" id="ARBA00004141"/>
    </source>
</evidence>
<feature type="compositionally biased region" description="Basic and acidic residues" evidence="7">
    <location>
        <begin position="1875"/>
        <end position="1884"/>
    </location>
</feature>
<reference evidence="9" key="1">
    <citation type="submission" date="2018-10" db="EMBL/GenBank/DDBJ databases">
        <title>De novo assembly of a Great Dane genome.</title>
        <authorList>
            <person name="Kidd J.M."/>
            <person name="Pendleton A.L."/>
            <person name="Shen F."/>
            <person name="Emery S."/>
        </authorList>
    </citation>
    <scope>NUCLEOTIDE SEQUENCE [LARGE SCALE GENOMIC DNA]</scope>
    <source>
        <strain evidence="9">Great Dane</strain>
    </source>
</reference>
<name>A0A8C0PVB4_CANLF</name>
<evidence type="ECO:0000256" key="3">
    <source>
        <dbReference type="ARBA" id="ARBA00022692"/>
    </source>
</evidence>
<feature type="transmembrane region" description="Helical" evidence="6">
    <location>
        <begin position="862"/>
        <end position="879"/>
    </location>
</feature>
<proteinExistence type="inferred from homology"/>
<dbReference type="PANTHER" id="PTHR12372:SF5">
    <property type="entry name" value="PECANEX-LIKE PROTEIN 2"/>
    <property type="match status" value="1"/>
</dbReference>
<dbReference type="Proteomes" id="UP000694542">
    <property type="component" value="Chromosome 4"/>
</dbReference>
<protein>
    <recommendedName>
        <fullName evidence="6">Pecanex-like protein</fullName>
    </recommendedName>
</protein>
<dbReference type="InterPro" id="IPR039797">
    <property type="entry name" value="Pecanex"/>
</dbReference>
<dbReference type="Ensembl" id="ENSCAFT00040005368.1">
    <property type="protein sequence ID" value="ENSCAFP00040004611.1"/>
    <property type="gene ID" value="ENSCAFG00040002762.1"/>
</dbReference>
<comment type="similarity">
    <text evidence="2 6">Belongs to the pecanex family.</text>
</comment>
<evidence type="ECO:0000256" key="7">
    <source>
        <dbReference type="SAM" id="MobiDB-lite"/>
    </source>
</evidence>
<evidence type="ECO:0000256" key="6">
    <source>
        <dbReference type="RuleBase" id="RU367089"/>
    </source>
</evidence>
<feature type="compositionally biased region" description="Polar residues" evidence="7">
    <location>
        <begin position="146"/>
        <end position="156"/>
    </location>
</feature>
<feature type="transmembrane region" description="Helical" evidence="6">
    <location>
        <begin position="1024"/>
        <end position="1042"/>
    </location>
</feature>
<dbReference type="GO" id="GO:0016020">
    <property type="term" value="C:membrane"/>
    <property type="evidence" value="ECO:0007669"/>
    <property type="project" value="UniProtKB-SubCell"/>
</dbReference>
<dbReference type="InterPro" id="IPR007735">
    <property type="entry name" value="Pecanex_C"/>
</dbReference>
<feature type="compositionally biased region" description="Polar residues" evidence="7">
    <location>
        <begin position="634"/>
        <end position="645"/>
    </location>
</feature>
<feature type="compositionally biased region" description="Basic and acidic residues" evidence="7">
    <location>
        <begin position="544"/>
        <end position="561"/>
    </location>
</feature>
<feature type="compositionally biased region" description="Polar residues" evidence="7">
    <location>
        <begin position="504"/>
        <end position="514"/>
    </location>
</feature>
<feature type="compositionally biased region" description="Basic and acidic residues" evidence="7">
    <location>
        <begin position="1905"/>
        <end position="1920"/>
    </location>
</feature>
<evidence type="ECO:0000313" key="10">
    <source>
        <dbReference type="Proteomes" id="UP000694542"/>
    </source>
</evidence>
<evidence type="ECO:0000313" key="9">
    <source>
        <dbReference type="Ensembl" id="ENSCAFP00040004611.1"/>
    </source>
</evidence>
<evidence type="ECO:0000256" key="5">
    <source>
        <dbReference type="ARBA" id="ARBA00023136"/>
    </source>
</evidence>
<feature type="transmembrane region" description="Helical" evidence="6">
    <location>
        <begin position="1088"/>
        <end position="1106"/>
    </location>
</feature>
<feature type="transmembrane region" description="Helical" evidence="6">
    <location>
        <begin position="946"/>
        <end position="974"/>
    </location>
</feature>
<feature type="region of interest" description="Disordered" evidence="7">
    <location>
        <begin position="460"/>
        <end position="522"/>
    </location>
</feature>
<organism evidence="9 10">
    <name type="scientific">Canis lupus familiaris</name>
    <name type="common">Dog</name>
    <name type="synonym">Canis familiaris</name>
    <dbReference type="NCBI Taxonomy" id="9615"/>
    <lineage>
        <taxon>Eukaryota</taxon>
        <taxon>Metazoa</taxon>
        <taxon>Chordata</taxon>
        <taxon>Craniata</taxon>
        <taxon>Vertebrata</taxon>
        <taxon>Euteleostomi</taxon>
        <taxon>Mammalia</taxon>
        <taxon>Eutheria</taxon>
        <taxon>Laurasiatheria</taxon>
        <taxon>Carnivora</taxon>
        <taxon>Caniformia</taxon>
        <taxon>Canidae</taxon>
        <taxon>Canis</taxon>
    </lineage>
</organism>
<feature type="transmembrane region" description="Helical" evidence="6">
    <location>
        <begin position="1187"/>
        <end position="1205"/>
    </location>
</feature>